<feature type="non-terminal residue" evidence="1">
    <location>
        <position position="1"/>
    </location>
</feature>
<protein>
    <submittedName>
        <fullName evidence="1">Uncharacterized protein</fullName>
    </submittedName>
</protein>
<dbReference type="EMBL" id="JAGGOB010000028">
    <property type="protein sequence ID" value="MBT2329784.1"/>
    <property type="molecule type" value="Genomic_DNA"/>
</dbReference>
<gene>
    <name evidence="1" type="ORF">J7E47_13735</name>
</gene>
<proteinExistence type="predicted"/>
<reference evidence="1" key="1">
    <citation type="submission" date="2021-03" db="EMBL/GenBank/DDBJ databases">
        <title>Genomic analysis provides insights into the functional capacity of soil bacteria communities inhabiting an altitudinal gradient in the Atacama Desert.</title>
        <authorList>
            <person name="Gonzalez M."/>
            <person name="Maldonado J."/>
            <person name="Maza F."/>
            <person name="Hodar C."/>
            <person name="Cortes M."/>
            <person name="Palma R."/>
            <person name="Andreani C."/>
            <person name="Gaete A."/>
            <person name="Vasquez-Dean J."/>
            <person name="Acuna V."/>
            <person name="Aguado M."/>
            <person name="Mandakovic D."/>
            <person name="Latorre M."/>
            <person name="Orellana A."/>
            <person name="Gutierrez R."/>
            <person name="Montecino M."/>
            <person name="Allende M."/>
            <person name="Maass A."/>
            <person name="Cambiazo V."/>
        </authorList>
    </citation>
    <scope>NUCLEOTIDE SEQUENCE</scope>
    <source>
        <strain evidence="1">ISL-25</strain>
    </source>
</reference>
<name>A0A944HGK2_PSEFL</name>
<evidence type="ECO:0000313" key="2">
    <source>
        <dbReference type="Proteomes" id="UP000692896"/>
    </source>
</evidence>
<sequence length="479" mass="53846">SKPTDDLRKGYDLLEGKKAREYFIAGPEAGAKWWDATCHRSLLAWQSMYALHRAVSNPHEVVRFATFTCSGAEIYDGFFRAQLNPPVTSASERVKSYRDRNGGNYLESISVPAGKPRGEKKNAFPALNLSQLNAAIDLLCTEKTSGTTSFKRRNEVEMLKNRRYYGEVKAGKCSNLRSVDQALMSFGGNDFGFAGVVKWGIIPREVYKNEGVNSSNPIKRIIALSEETLRWNALQSFRSLARVIEPEDARKTAESHMDQIYGDVQYALKEYLRIEPEKVQALIYPNPIQRPLQDHCAARTNQGNVAMGELVVRIAHFAPLFTKERAAGFNYVITDKHAKEIEDVFVRNLESYQRKAIIEQRNAALNLGWTAIESQPAFAGRSLCAVSLECVNGRCSQDDLYTWTYSGNLAHESFRPISSFAQWEAYSSQRTRSLRTSNDALMTMARFTKSGKILDDWITGSMHPDARAHAAIADQLSVK</sequence>
<dbReference type="Gene3D" id="3.40.50.1110">
    <property type="entry name" value="SGNH hydrolase"/>
    <property type="match status" value="1"/>
</dbReference>
<dbReference type="InterPro" id="IPR036514">
    <property type="entry name" value="SGNH_hydro_sf"/>
</dbReference>
<comment type="caution">
    <text evidence="1">The sequence shown here is derived from an EMBL/GenBank/DDBJ whole genome shotgun (WGS) entry which is preliminary data.</text>
</comment>
<dbReference type="AlphaFoldDB" id="A0A944HGK2"/>
<organism evidence="1 2">
    <name type="scientific">Pseudomonas fluorescens</name>
    <dbReference type="NCBI Taxonomy" id="294"/>
    <lineage>
        <taxon>Bacteria</taxon>
        <taxon>Pseudomonadati</taxon>
        <taxon>Pseudomonadota</taxon>
        <taxon>Gammaproteobacteria</taxon>
        <taxon>Pseudomonadales</taxon>
        <taxon>Pseudomonadaceae</taxon>
        <taxon>Pseudomonas</taxon>
    </lineage>
</organism>
<dbReference type="Proteomes" id="UP000692896">
    <property type="component" value="Unassembled WGS sequence"/>
</dbReference>
<dbReference type="GO" id="GO:0016788">
    <property type="term" value="F:hydrolase activity, acting on ester bonds"/>
    <property type="evidence" value="ECO:0007669"/>
    <property type="project" value="UniProtKB-ARBA"/>
</dbReference>
<evidence type="ECO:0000313" key="1">
    <source>
        <dbReference type="EMBL" id="MBT2329784.1"/>
    </source>
</evidence>
<accession>A0A944HGK2</accession>